<dbReference type="Gene3D" id="3.10.560.10">
    <property type="entry name" value="Outer membrane lipoprotein wza domain like"/>
    <property type="match status" value="2"/>
</dbReference>
<dbReference type="PANTHER" id="PTHR33619:SF3">
    <property type="entry name" value="POLYSACCHARIDE EXPORT PROTEIN GFCE-RELATED"/>
    <property type="match status" value="1"/>
</dbReference>
<keyword evidence="5" id="KW-1185">Reference proteome</keyword>
<evidence type="ECO:0000256" key="2">
    <source>
        <dbReference type="SAM" id="SignalP"/>
    </source>
</evidence>
<name>D6ZYE3_ANCN5</name>
<dbReference type="KEGG" id="sno:Snov_1751"/>
<sequence>MRGPKASLTGLAALCMALGGCVFFPGSGPTTQEVMSPQTEPTEYEIVDVDARTIHAMSAWRSPSLARSFGGARLAPETRVNVGDVVSVSIWEASTGGLFGGRSTSGTDTGSGSETLPAQTVDREGRIKVPYVGDISVVGKRPSEIAKTIEEGLKGKAIEPQVLVTLPEQTSASVVVVGDLTGAGRVNLNVKGDRLLEVIAQAGGIKGPPHETFVRVTRGKRSQTMQLSAILAQPDENVFMRPGDTVYVFRRPQTFTALGAVKGAGEMAIDRDDFTVAEAMGVSGGLIDSLADPSGIFIFRYEQAAVVRAFNPESPHLNGNTLVPVIYRLNLKDPSGYFVARAFPIRVGDIVYVANAPGAEFNKFLRMAQTISTMIRSNAVAVTD</sequence>
<proteinExistence type="predicted"/>
<dbReference type="Gene3D" id="3.30.1950.10">
    <property type="entry name" value="wza like domain"/>
    <property type="match status" value="1"/>
</dbReference>
<dbReference type="InterPro" id="IPR049712">
    <property type="entry name" value="Poly_export"/>
</dbReference>
<dbReference type="PROSITE" id="PS51257">
    <property type="entry name" value="PROKAR_LIPOPROTEIN"/>
    <property type="match status" value="1"/>
</dbReference>
<feature type="domain" description="Polysaccharide export protein N-terminal" evidence="3">
    <location>
        <begin position="75"/>
        <end position="166"/>
    </location>
</feature>
<feature type="signal peptide" evidence="2">
    <location>
        <begin position="1"/>
        <end position="24"/>
    </location>
</feature>
<dbReference type="EMBL" id="CP002026">
    <property type="protein sequence ID" value="ADH89055.1"/>
    <property type="molecule type" value="Genomic_DNA"/>
</dbReference>
<dbReference type="Pfam" id="PF02563">
    <property type="entry name" value="Poly_export"/>
    <property type="match status" value="1"/>
</dbReference>
<dbReference type="AlphaFoldDB" id="D6ZYE3"/>
<protein>
    <submittedName>
        <fullName evidence="4">Polysaccharide export protein</fullName>
    </submittedName>
</protein>
<dbReference type="eggNOG" id="COG1596">
    <property type="taxonomic scope" value="Bacteria"/>
</dbReference>
<dbReference type="Proteomes" id="UP000006633">
    <property type="component" value="Chromosome"/>
</dbReference>
<dbReference type="PANTHER" id="PTHR33619">
    <property type="entry name" value="POLYSACCHARIDE EXPORT PROTEIN GFCE-RELATED"/>
    <property type="match status" value="1"/>
</dbReference>
<dbReference type="HOGENOM" id="CLU_038343_4_0_5"/>
<accession>D6ZYE3</accession>
<dbReference type="STRING" id="639283.Snov_1751"/>
<keyword evidence="1 2" id="KW-0732">Signal</keyword>
<feature type="chain" id="PRO_5003092136" evidence="2">
    <location>
        <begin position="25"/>
        <end position="384"/>
    </location>
</feature>
<gene>
    <name evidence="4" type="ordered locus">Snov_1751</name>
</gene>
<evidence type="ECO:0000313" key="4">
    <source>
        <dbReference type="EMBL" id="ADH89055.1"/>
    </source>
</evidence>
<evidence type="ECO:0000313" key="5">
    <source>
        <dbReference type="Proteomes" id="UP000006633"/>
    </source>
</evidence>
<dbReference type="InterPro" id="IPR003715">
    <property type="entry name" value="Poly_export_N"/>
</dbReference>
<evidence type="ECO:0000259" key="3">
    <source>
        <dbReference type="Pfam" id="PF02563"/>
    </source>
</evidence>
<dbReference type="GO" id="GO:0015159">
    <property type="term" value="F:polysaccharide transmembrane transporter activity"/>
    <property type="evidence" value="ECO:0007669"/>
    <property type="project" value="InterPro"/>
</dbReference>
<organism evidence="4 5">
    <name type="scientific">Ancylobacter novellus (strain ATCC 8093 / DSM 506 / JCM 20403 / CCM 1077 / IAM 12100 / NBRC 12443 / NCIMB 10456)</name>
    <name type="common">Starkeya novella</name>
    <dbReference type="NCBI Taxonomy" id="639283"/>
    <lineage>
        <taxon>Bacteria</taxon>
        <taxon>Pseudomonadati</taxon>
        <taxon>Pseudomonadota</taxon>
        <taxon>Alphaproteobacteria</taxon>
        <taxon>Hyphomicrobiales</taxon>
        <taxon>Xanthobacteraceae</taxon>
        <taxon>Ancylobacter</taxon>
    </lineage>
</organism>
<dbReference type="OrthoDB" id="7198507at2"/>
<evidence type="ECO:0000256" key="1">
    <source>
        <dbReference type="ARBA" id="ARBA00022729"/>
    </source>
</evidence>
<reference evidence="4 5" key="1">
    <citation type="journal article" date="2012" name="Stand. Genomic Sci.">
        <title>Complete genome sequence of the facultatively chemolithoautotrophic and methylotrophic alpha Proteobacterium Starkeya novella type strain (ATCC 8093(T)).</title>
        <authorList>
            <person name="Kappler U."/>
            <person name="Davenport K."/>
            <person name="Beatson S."/>
            <person name="Lucas S."/>
            <person name="Lapidus A."/>
            <person name="Copeland A."/>
            <person name="Berry K.W."/>
            <person name="Glavina Del Rio T."/>
            <person name="Hammon N."/>
            <person name="Dalin E."/>
            <person name="Tice H."/>
            <person name="Pitluck S."/>
            <person name="Richardson P."/>
            <person name="Bruce D."/>
            <person name="Goodwin L.A."/>
            <person name="Han C."/>
            <person name="Tapia R."/>
            <person name="Detter J.C."/>
            <person name="Chang Y.J."/>
            <person name="Jeffries C.D."/>
            <person name="Land M."/>
            <person name="Hauser L."/>
            <person name="Kyrpides N.C."/>
            <person name="Goker M."/>
            <person name="Ivanova N."/>
            <person name="Klenk H.P."/>
            <person name="Woyke T."/>
        </authorList>
    </citation>
    <scope>NUCLEOTIDE SEQUENCE [LARGE SCALE GENOMIC DNA]</scope>
    <source>
        <strain evidence="5">ATCC 8093 / DSM 506 / JCM 20403 / CCM 1077 / IAM 12100 / NBRC 12443 / NCIMB 10456</strain>
    </source>
</reference>